<dbReference type="SUPFAM" id="SSF52833">
    <property type="entry name" value="Thioredoxin-like"/>
    <property type="match status" value="1"/>
</dbReference>
<dbReference type="EMBL" id="BPRA01000005">
    <property type="protein sequence ID" value="GJE54726.1"/>
    <property type="molecule type" value="Genomic_DNA"/>
</dbReference>
<proteinExistence type="inferred from homology"/>
<comment type="similarity">
    <text evidence="1">Belongs to the SCO1/2 family.</text>
</comment>
<dbReference type="PROSITE" id="PS51257">
    <property type="entry name" value="PROKAR_LIPOPROTEIN"/>
    <property type="match status" value="1"/>
</dbReference>
<reference evidence="3" key="1">
    <citation type="journal article" date="2021" name="Front. Microbiol.">
        <title>Comprehensive Comparative Genomics and Phenotyping of Methylobacterium Species.</title>
        <authorList>
            <person name="Alessa O."/>
            <person name="Ogura Y."/>
            <person name="Fujitani Y."/>
            <person name="Takami H."/>
            <person name="Hayashi T."/>
            <person name="Sahin N."/>
            <person name="Tani A."/>
        </authorList>
    </citation>
    <scope>NUCLEOTIDE SEQUENCE</scope>
    <source>
        <strain evidence="3">DSM 23674</strain>
    </source>
</reference>
<evidence type="ECO:0000256" key="2">
    <source>
        <dbReference type="SAM" id="SignalP"/>
    </source>
</evidence>
<dbReference type="CDD" id="cd02968">
    <property type="entry name" value="SCO"/>
    <property type="match status" value="1"/>
</dbReference>
<dbReference type="Pfam" id="PF02630">
    <property type="entry name" value="SCO1-SenC"/>
    <property type="match status" value="1"/>
</dbReference>
<comment type="caution">
    <text evidence="3">The sequence shown here is derived from an EMBL/GenBank/DDBJ whole genome shotgun (WGS) entry which is preliminary data.</text>
</comment>
<keyword evidence="4" id="KW-1185">Reference proteome</keyword>
<evidence type="ECO:0000313" key="4">
    <source>
        <dbReference type="Proteomes" id="UP001055101"/>
    </source>
</evidence>
<dbReference type="InterPro" id="IPR036249">
    <property type="entry name" value="Thioredoxin-like_sf"/>
</dbReference>
<gene>
    <name evidence="3" type="ORF">EKPJFOCH_1207</name>
</gene>
<feature type="signal peptide" evidence="2">
    <location>
        <begin position="1"/>
        <end position="21"/>
    </location>
</feature>
<reference evidence="3" key="2">
    <citation type="submission" date="2021-08" db="EMBL/GenBank/DDBJ databases">
        <authorList>
            <person name="Tani A."/>
            <person name="Ola A."/>
            <person name="Ogura Y."/>
            <person name="Katsura K."/>
            <person name="Hayashi T."/>
        </authorList>
    </citation>
    <scope>NUCLEOTIDE SEQUENCE</scope>
    <source>
        <strain evidence="3">DSM 23674</strain>
    </source>
</reference>
<sequence>MRSLAAGAALLAVLGCHPALPASGESPTRQRSAAELMDVLMWNREPVGGPFALVDHEGRPRTEADVRGRLLLVYFGFTSCPDICPTDLQEIARVLTMLGDEGDAIQPLFVTLDPERDTVAALAEYVPNFHPRLVGLTGSVESVRVAADAYKVFYEKVARANGEYTIDHSAFIYLMDRSGGYLGFFPPGTSAERMLTIIRPHLARR</sequence>
<accession>A0ABQ4TIG3</accession>
<feature type="chain" id="PRO_5045790528" description="SCO family protein" evidence="2">
    <location>
        <begin position="22"/>
        <end position="205"/>
    </location>
</feature>
<dbReference type="RefSeq" id="WP_238231098.1">
    <property type="nucleotide sequence ID" value="NZ_BPRA01000005.1"/>
</dbReference>
<evidence type="ECO:0000256" key="1">
    <source>
        <dbReference type="ARBA" id="ARBA00010996"/>
    </source>
</evidence>
<protein>
    <recommendedName>
        <fullName evidence="5">SCO family protein</fullName>
    </recommendedName>
</protein>
<organism evidence="3 4">
    <name type="scientific">Methylobacterium thuringiense</name>
    <dbReference type="NCBI Taxonomy" id="1003091"/>
    <lineage>
        <taxon>Bacteria</taxon>
        <taxon>Pseudomonadati</taxon>
        <taxon>Pseudomonadota</taxon>
        <taxon>Alphaproteobacteria</taxon>
        <taxon>Hyphomicrobiales</taxon>
        <taxon>Methylobacteriaceae</taxon>
        <taxon>Methylobacterium</taxon>
    </lineage>
</organism>
<keyword evidence="2" id="KW-0732">Signal</keyword>
<evidence type="ECO:0000313" key="3">
    <source>
        <dbReference type="EMBL" id="GJE54726.1"/>
    </source>
</evidence>
<dbReference type="InterPro" id="IPR003782">
    <property type="entry name" value="SCO1/SenC"/>
</dbReference>
<dbReference type="PANTHER" id="PTHR12151:SF25">
    <property type="entry name" value="LINALOOL DEHYDRATASE_ISOMERASE DOMAIN-CONTAINING PROTEIN"/>
    <property type="match status" value="1"/>
</dbReference>
<dbReference type="PANTHER" id="PTHR12151">
    <property type="entry name" value="ELECTRON TRANSPORT PROTIN SCO1/SENC FAMILY MEMBER"/>
    <property type="match status" value="1"/>
</dbReference>
<evidence type="ECO:0008006" key="5">
    <source>
        <dbReference type="Google" id="ProtNLM"/>
    </source>
</evidence>
<dbReference type="Proteomes" id="UP001055101">
    <property type="component" value="Unassembled WGS sequence"/>
</dbReference>
<dbReference type="Gene3D" id="3.40.30.10">
    <property type="entry name" value="Glutaredoxin"/>
    <property type="match status" value="1"/>
</dbReference>
<name>A0ABQ4TIG3_9HYPH</name>